<protein>
    <submittedName>
        <fullName evidence="3">Alpha/Beta hydrolase protein</fullName>
    </submittedName>
</protein>
<dbReference type="GO" id="GO:0008233">
    <property type="term" value="F:peptidase activity"/>
    <property type="evidence" value="ECO:0007669"/>
    <property type="project" value="InterPro"/>
</dbReference>
<dbReference type="PRINTS" id="PR00793">
    <property type="entry name" value="PROAMNOPTASE"/>
</dbReference>
<reference evidence="3" key="1">
    <citation type="submission" date="2023-06" db="EMBL/GenBank/DDBJ databases">
        <title>Genome-scale phylogeny and comparative genomics of the fungal order Sordariales.</title>
        <authorList>
            <consortium name="Lawrence Berkeley National Laboratory"/>
            <person name="Hensen N."/>
            <person name="Bonometti L."/>
            <person name="Westerberg I."/>
            <person name="Brannstrom I.O."/>
            <person name="Guillou S."/>
            <person name="Cros-Aarteil S."/>
            <person name="Calhoun S."/>
            <person name="Haridas S."/>
            <person name="Kuo A."/>
            <person name="Mondo S."/>
            <person name="Pangilinan J."/>
            <person name="Riley R."/>
            <person name="Labutti K."/>
            <person name="Andreopoulos B."/>
            <person name="Lipzen A."/>
            <person name="Chen C."/>
            <person name="Yanf M."/>
            <person name="Daum C."/>
            <person name="Ng V."/>
            <person name="Clum A."/>
            <person name="Steindorff A."/>
            <person name="Ohm R."/>
            <person name="Martin F."/>
            <person name="Silar P."/>
            <person name="Natvig D."/>
            <person name="Lalanne C."/>
            <person name="Gautier V."/>
            <person name="Ament-Velasquez S.L."/>
            <person name="Kruys A."/>
            <person name="Hutchinson M.I."/>
            <person name="Powell A.J."/>
            <person name="Barry K."/>
            <person name="Miller A.N."/>
            <person name="Grigoriev I.V."/>
            <person name="Debuchy R."/>
            <person name="Gladieux P."/>
            <person name="Thoren M.H."/>
            <person name="Johannesson H."/>
        </authorList>
    </citation>
    <scope>NUCLEOTIDE SEQUENCE</scope>
    <source>
        <strain evidence="3">CBS 540.89</strain>
    </source>
</reference>
<evidence type="ECO:0000313" key="4">
    <source>
        <dbReference type="Proteomes" id="UP001172159"/>
    </source>
</evidence>
<dbReference type="PANTHER" id="PTHR43433:SF5">
    <property type="entry name" value="AB HYDROLASE-1 DOMAIN-CONTAINING PROTEIN"/>
    <property type="match status" value="1"/>
</dbReference>
<proteinExistence type="predicted"/>
<dbReference type="InterPro" id="IPR005945">
    <property type="entry name" value="Pro_imino_pep"/>
</dbReference>
<dbReference type="Proteomes" id="UP001172159">
    <property type="component" value="Unassembled WGS sequence"/>
</dbReference>
<dbReference type="PANTHER" id="PTHR43433">
    <property type="entry name" value="HYDROLASE, ALPHA/BETA FOLD FAMILY PROTEIN"/>
    <property type="match status" value="1"/>
</dbReference>
<dbReference type="EMBL" id="JAUKTV010000017">
    <property type="protein sequence ID" value="KAK0710427.1"/>
    <property type="molecule type" value="Genomic_DNA"/>
</dbReference>
<dbReference type="GO" id="GO:0006508">
    <property type="term" value="P:proteolysis"/>
    <property type="evidence" value="ECO:0007669"/>
    <property type="project" value="InterPro"/>
</dbReference>
<dbReference type="SUPFAM" id="SSF53474">
    <property type="entry name" value="alpha/beta-Hydrolases"/>
    <property type="match status" value="1"/>
</dbReference>
<comment type="caution">
    <text evidence="3">The sequence shown here is derived from an EMBL/GenBank/DDBJ whole genome shotgun (WGS) entry which is preliminary data.</text>
</comment>
<gene>
    <name evidence="3" type="ORF">B0T21DRAFT_387355</name>
</gene>
<dbReference type="InterPro" id="IPR022742">
    <property type="entry name" value="Hydrolase_4"/>
</dbReference>
<dbReference type="InterPro" id="IPR029058">
    <property type="entry name" value="AB_hydrolase_fold"/>
</dbReference>
<sequence length="254" mass="29387">MKDIPITEATHEYLLSLTDLYSTHNIPLIFYDQIGCGRSTHYRDKIADITFWTIDLFLNELDNLIDCLNLRERGFYLLGQSWGGMLAGVYAACKPRGLKKMIIASAPGSMPGYTIRECETNGDYESVKYKKAMGVWYRRHVCQVEPMPEEVRSVMRRLGEDSTSYLTLQGPSEFTVTGSLKDWEGWKDAHNIEVKTLVLNGKYDEVTDKAIEPWVKHIPKDKVKWIKFEESSHMAHWEERERFMEVCAEFLLNG</sequence>
<organism evidence="3 4">
    <name type="scientific">Apiosordaria backusii</name>
    <dbReference type="NCBI Taxonomy" id="314023"/>
    <lineage>
        <taxon>Eukaryota</taxon>
        <taxon>Fungi</taxon>
        <taxon>Dikarya</taxon>
        <taxon>Ascomycota</taxon>
        <taxon>Pezizomycotina</taxon>
        <taxon>Sordariomycetes</taxon>
        <taxon>Sordariomycetidae</taxon>
        <taxon>Sordariales</taxon>
        <taxon>Lasiosphaeriaceae</taxon>
        <taxon>Apiosordaria</taxon>
    </lineage>
</organism>
<feature type="domain" description="Serine aminopeptidase S33" evidence="2">
    <location>
        <begin position="23"/>
        <end position="239"/>
    </location>
</feature>
<dbReference type="InterPro" id="IPR002410">
    <property type="entry name" value="Peptidase_S33"/>
</dbReference>
<dbReference type="PIRSF" id="PIRSF005539">
    <property type="entry name" value="Pept_S33_TRI_F1"/>
    <property type="match status" value="1"/>
</dbReference>
<evidence type="ECO:0000259" key="2">
    <source>
        <dbReference type="Pfam" id="PF12146"/>
    </source>
</evidence>
<dbReference type="InterPro" id="IPR050471">
    <property type="entry name" value="AB_hydrolase"/>
</dbReference>
<keyword evidence="1 3" id="KW-0378">Hydrolase</keyword>
<evidence type="ECO:0000256" key="1">
    <source>
        <dbReference type="ARBA" id="ARBA00022801"/>
    </source>
</evidence>
<dbReference type="Gene3D" id="3.40.50.1820">
    <property type="entry name" value="alpha/beta hydrolase"/>
    <property type="match status" value="1"/>
</dbReference>
<evidence type="ECO:0000313" key="3">
    <source>
        <dbReference type="EMBL" id="KAK0710427.1"/>
    </source>
</evidence>
<accession>A0AA40A728</accession>
<keyword evidence="4" id="KW-1185">Reference proteome</keyword>
<name>A0AA40A728_9PEZI</name>
<dbReference type="AlphaFoldDB" id="A0AA40A728"/>
<dbReference type="Pfam" id="PF12146">
    <property type="entry name" value="Hydrolase_4"/>
    <property type="match status" value="1"/>
</dbReference>